<proteinExistence type="predicted"/>
<sequence>MPRRFRKLHQYKTQTKSYLLSTRLHAHANGNVISFGRAIDTQDAQLRRMCER</sequence>
<keyword evidence="2" id="KW-1185">Reference proteome</keyword>
<protein>
    <submittedName>
        <fullName evidence="1">Uncharacterized protein</fullName>
    </submittedName>
</protein>
<evidence type="ECO:0000313" key="1">
    <source>
        <dbReference type="EMBL" id="PRP84039.1"/>
    </source>
</evidence>
<comment type="caution">
    <text evidence="1">The sequence shown here is derived from an EMBL/GenBank/DDBJ whole genome shotgun (WGS) entry which is preliminary data.</text>
</comment>
<dbReference type="InParanoid" id="A0A2P6NJD4"/>
<evidence type="ECO:0000313" key="2">
    <source>
        <dbReference type="Proteomes" id="UP000241769"/>
    </source>
</evidence>
<organism evidence="1 2">
    <name type="scientific">Planoprotostelium fungivorum</name>
    <dbReference type="NCBI Taxonomy" id="1890364"/>
    <lineage>
        <taxon>Eukaryota</taxon>
        <taxon>Amoebozoa</taxon>
        <taxon>Evosea</taxon>
        <taxon>Variosea</taxon>
        <taxon>Cavosteliida</taxon>
        <taxon>Cavosteliaceae</taxon>
        <taxon>Planoprotostelium</taxon>
    </lineage>
</organism>
<dbReference type="AlphaFoldDB" id="A0A2P6NJD4"/>
<name>A0A2P6NJD4_9EUKA</name>
<reference evidence="1 2" key="1">
    <citation type="journal article" date="2018" name="Genome Biol. Evol.">
        <title>Multiple Roots of Fruiting Body Formation in Amoebozoa.</title>
        <authorList>
            <person name="Hillmann F."/>
            <person name="Forbes G."/>
            <person name="Novohradska S."/>
            <person name="Ferling I."/>
            <person name="Riege K."/>
            <person name="Groth M."/>
            <person name="Westermann M."/>
            <person name="Marz M."/>
            <person name="Spaller T."/>
            <person name="Winckler T."/>
            <person name="Schaap P."/>
            <person name="Glockner G."/>
        </authorList>
    </citation>
    <scope>NUCLEOTIDE SEQUENCE [LARGE SCALE GENOMIC DNA]</scope>
    <source>
        <strain evidence="1 2">Jena</strain>
    </source>
</reference>
<accession>A0A2P6NJD4</accession>
<dbReference type="Proteomes" id="UP000241769">
    <property type="component" value="Unassembled WGS sequence"/>
</dbReference>
<gene>
    <name evidence="1" type="ORF">PROFUN_08501</name>
</gene>
<dbReference type="EMBL" id="MDYQ01000070">
    <property type="protein sequence ID" value="PRP84039.1"/>
    <property type="molecule type" value="Genomic_DNA"/>
</dbReference>